<evidence type="ECO:0000256" key="4">
    <source>
        <dbReference type="ARBA" id="ARBA00022605"/>
    </source>
</evidence>
<reference evidence="11" key="2">
    <citation type="journal article" date="2018" name="Nat. Commun.">
        <title>Extreme sensitivity to ultraviolet light in the fungal pathogen causing white-nose syndrome of bats.</title>
        <authorList>
            <person name="Palmer J.M."/>
            <person name="Drees K.P."/>
            <person name="Foster J.T."/>
            <person name="Lindner D.L."/>
        </authorList>
    </citation>
    <scope>NUCLEOTIDE SEQUENCE [LARGE SCALE GENOMIC DNA]</scope>
    <source>
        <strain evidence="11">UAMH 10579</strain>
    </source>
</reference>
<dbReference type="Pfam" id="PF02811">
    <property type="entry name" value="PHP"/>
    <property type="match status" value="1"/>
</dbReference>
<keyword evidence="11" id="KW-1185">Reference proteome</keyword>
<comment type="similarity">
    <text evidence="2 8">Belongs to the PHP hydrolase family. HisK subfamily.</text>
</comment>
<dbReference type="InterPro" id="IPR016195">
    <property type="entry name" value="Pol/histidinol_Pase-like"/>
</dbReference>
<dbReference type="Gene3D" id="3.20.20.140">
    <property type="entry name" value="Metal-dependent hydrolases"/>
    <property type="match status" value="1"/>
</dbReference>
<dbReference type="OrthoDB" id="5957391at2759"/>
<dbReference type="STRING" id="342668.A0A1B8GXD6"/>
<dbReference type="EMBL" id="KV460209">
    <property type="protein sequence ID" value="OBU00480.1"/>
    <property type="molecule type" value="Genomic_DNA"/>
</dbReference>
<dbReference type="GO" id="GO:0004401">
    <property type="term" value="F:histidinol-phosphatase activity"/>
    <property type="evidence" value="ECO:0007669"/>
    <property type="project" value="UniProtKB-UniRule"/>
</dbReference>
<evidence type="ECO:0000256" key="3">
    <source>
        <dbReference type="ARBA" id="ARBA00013085"/>
    </source>
</evidence>
<dbReference type="GeneID" id="28834897"/>
<comment type="catalytic activity">
    <reaction evidence="7 8">
        <text>L-histidinol phosphate + H2O = L-histidinol + phosphate</text>
        <dbReference type="Rhea" id="RHEA:14465"/>
        <dbReference type="ChEBI" id="CHEBI:15377"/>
        <dbReference type="ChEBI" id="CHEBI:43474"/>
        <dbReference type="ChEBI" id="CHEBI:57699"/>
        <dbReference type="ChEBI" id="CHEBI:57980"/>
        <dbReference type="EC" id="3.1.3.15"/>
    </reaction>
</comment>
<evidence type="ECO:0000256" key="5">
    <source>
        <dbReference type="ARBA" id="ARBA00022801"/>
    </source>
</evidence>
<dbReference type="NCBIfam" id="TIGR01856">
    <property type="entry name" value="hisJ_fam"/>
    <property type="match status" value="1"/>
</dbReference>
<keyword evidence="5 8" id="KW-0378">Hydrolase</keyword>
<proteinExistence type="inferred from homology"/>
<evidence type="ECO:0000313" key="11">
    <source>
        <dbReference type="Proteomes" id="UP000091956"/>
    </source>
</evidence>
<dbReference type="SUPFAM" id="SSF89550">
    <property type="entry name" value="PHP domain-like"/>
    <property type="match status" value="1"/>
</dbReference>
<reference evidence="10 11" key="1">
    <citation type="submission" date="2016-03" db="EMBL/GenBank/DDBJ databases">
        <title>Comparative genomics of Pseudogymnoascus destructans, the fungus causing white-nose syndrome of bats.</title>
        <authorList>
            <person name="Palmer J.M."/>
            <person name="Drees K.P."/>
            <person name="Foster J.T."/>
            <person name="Lindner D.L."/>
        </authorList>
    </citation>
    <scope>NUCLEOTIDE SEQUENCE [LARGE SCALE GENOMIC DNA]</scope>
    <source>
        <strain evidence="10 11">UAMH 10579</strain>
    </source>
</reference>
<dbReference type="GO" id="GO:0000105">
    <property type="term" value="P:L-histidine biosynthetic process"/>
    <property type="evidence" value="ECO:0007669"/>
    <property type="project" value="UniProtKB-UniRule"/>
</dbReference>
<evidence type="ECO:0000259" key="9">
    <source>
        <dbReference type="Pfam" id="PF02811"/>
    </source>
</evidence>
<dbReference type="RefSeq" id="XP_018134212.1">
    <property type="nucleotide sequence ID" value="XM_018271032.2"/>
</dbReference>
<evidence type="ECO:0000313" key="10">
    <source>
        <dbReference type="EMBL" id="OBU00480.1"/>
    </source>
</evidence>
<dbReference type="GO" id="GO:0005737">
    <property type="term" value="C:cytoplasm"/>
    <property type="evidence" value="ECO:0007669"/>
    <property type="project" value="TreeGrafter"/>
</dbReference>
<dbReference type="UniPathway" id="UPA00031">
    <property type="reaction ID" value="UER00013"/>
</dbReference>
<dbReference type="PANTHER" id="PTHR21039">
    <property type="entry name" value="HISTIDINOL PHOSPHATASE-RELATED"/>
    <property type="match status" value="1"/>
</dbReference>
<protein>
    <recommendedName>
        <fullName evidence="3 8">Histidinol-phosphatase</fullName>
        <shortName evidence="8">HolPase</shortName>
        <ecNumber evidence="3 8">3.1.3.15</ecNumber>
    </recommendedName>
</protein>
<dbReference type="Proteomes" id="UP000091956">
    <property type="component" value="Unassembled WGS sequence"/>
</dbReference>
<evidence type="ECO:0000256" key="1">
    <source>
        <dbReference type="ARBA" id="ARBA00004970"/>
    </source>
</evidence>
<dbReference type="InterPro" id="IPR010140">
    <property type="entry name" value="Histidinol_P_phosphatase_HisJ"/>
</dbReference>
<gene>
    <name evidence="10" type="primary">HIS2</name>
    <name evidence="10" type="ORF">VE01_01511</name>
</gene>
<accession>A0A1B8GXD6</accession>
<name>A0A1B8GXD6_9PEZI</name>
<evidence type="ECO:0000256" key="7">
    <source>
        <dbReference type="ARBA" id="ARBA00049158"/>
    </source>
</evidence>
<comment type="pathway">
    <text evidence="1 8">Amino-acid biosynthesis; L-histidine biosynthesis; L-histidine from 5-phospho-alpha-D-ribose 1-diphosphate: step 8/9.</text>
</comment>
<dbReference type="AlphaFoldDB" id="A0A1B8GXD6"/>
<dbReference type="PANTHER" id="PTHR21039:SF0">
    <property type="entry name" value="HISTIDINOL-PHOSPHATASE"/>
    <property type="match status" value="1"/>
</dbReference>
<evidence type="ECO:0000256" key="2">
    <source>
        <dbReference type="ARBA" id="ARBA00009152"/>
    </source>
</evidence>
<keyword evidence="6 8" id="KW-0368">Histidine biosynthesis</keyword>
<organism evidence="10 11">
    <name type="scientific">Pseudogymnoascus verrucosus</name>
    <dbReference type="NCBI Taxonomy" id="342668"/>
    <lineage>
        <taxon>Eukaryota</taxon>
        <taxon>Fungi</taxon>
        <taxon>Dikarya</taxon>
        <taxon>Ascomycota</taxon>
        <taxon>Pezizomycotina</taxon>
        <taxon>Leotiomycetes</taxon>
        <taxon>Thelebolales</taxon>
        <taxon>Thelebolaceae</taxon>
        <taxon>Pseudogymnoascus</taxon>
    </lineage>
</organism>
<dbReference type="InterPro" id="IPR004013">
    <property type="entry name" value="PHP_dom"/>
</dbReference>
<sequence length="313" mass="35819">MAFTMHSHSGQFCPGHAKDQLEEVVQRAITLGMRLISITEHMPRTHEQDLYPEEVEAGHTSKMLLPRHEEFLEEGIRLREKYEGQIQILIGFEGEWIRPTYGPVIRGLAKDSKVDFFIGSVHHVHGIPIDYDRNIYLNARQMANDSEEKLFEDYFDAMYAMLQDVRPRVIAHFDLIRLFSDLPNQDLKTWDGVWAKAVRCLKMIVDQGGLLEVNSSALRKGLLEPYPSRSICEEFLSLGGKFTLSDDSHSVAQVGLNYVPVQKYLQEIGVETLWYLERLSEEVAKTCVAGSLRLKTVALSELDMKDFPYTVNV</sequence>
<feature type="domain" description="PHP" evidence="9">
    <location>
        <begin position="5"/>
        <end position="216"/>
    </location>
</feature>
<dbReference type="CDD" id="cd12110">
    <property type="entry name" value="PHP_HisPPase_Hisj_like"/>
    <property type="match status" value="1"/>
</dbReference>
<evidence type="ECO:0000256" key="6">
    <source>
        <dbReference type="ARBA" id="ARBA00023102"/>
    </source>
</evidence>
<keyword evidence="4 8" id="KW-0028">Amino-acid biosynthesis</keyword>
<dbReference type="EC" id="3.1.3.15" evidence="3 8"/>
<evidence type="ECO:0000256" key="8">
    <source>
        <dbReference type="RuleBase" id="RU366003"/>
    </source>
</evidence>
<dbReference type="FunFam" id="3.20.20.140:FF:000059">
    <property type="entry name" value="Histidinol-phosphatase"/>
    <property type="match status" value="1"/>
</dbReference>